<dbReference type="Proteomes" id="UP000251341">
    <property type="component" value="Unassembled WGS sequence"/>
</dbReference>
<dbReference type="InterPro" id="IPR050707">
    <property type="entry name" value="HTH_MetabolicPath_Reg"/>
</dbReference>
<sequence>MNSSKATANDKNHIAGLAKGLQILSAFNGAYTRLTQSQAARLVGITPAAARRSLLTLCDQGYVATDGKYFWPDHGVLRLAYAYASATRLPRLLQPALDALSERTRESASIAVLHNQYVLVAARSTAQRSLTVGLGVGSQLPLHCSATGRVLLAAHPIKTREAMLKKSTLLKMTPHTETNLLKLTKILTECGLNGYGISNEEIELGVRSLAVPLINSKQNVIAALSISSRADRMTSNDMVSKFLPILLKTQAWAQSRI</sequence>
<dbReference type="Pfam" id="PF09339">
    <property type="entry name" value="HTH_IclR"/>
    <property type="match status" value="1"/>
</dbReference>
<dbReference type="Gene3D" id="1.10.10.10">
    <property type="entry name" value="Winged helix-like DNA-binding domain superfamily/Winged helix DNA-binding domain"/>
    <property type="match status" value="1"/>
</dbReference>
<dbReference type="Pfam" id="PF01614">
    <property type="entry name" value="IclR_C"/>
    <property type="match status" value="1"/>
</dbReference>
<dbReference type="Gene3D" id="3.30.450.40">
    <property type="match status" value="1"/>
</dbReference>
<dbReference type="AlphaFoldDB" id="A0A315EKJ4"/>
<dbReference type="InterPro" id="IPR014757">
    <property type="entry name" value="Tscrpt_reg_IclR_C"/>
</dbReference>
<dbReference type="PANTHER" id="PTHR30136:SF34">
    <property type="entry name" value="TRANSCRIPTIONAL REGULATOR"/>
    <property type="match status" value="1"/>
</dbReference>
<keyword evidence="6" id="KW-1185">Reference proteome</keyword>
<proteinExistence type="predicted"/>
<dbReference type="GO" id="GO:0045892">
    <property type="term" value="P:negative regulation of DNA-templated transcription"/>
    <property type="evidence" value="ECO:0007669"/>
    <property type="project" value="TreeGrafter"/>
</dbReference>
<evidence type="ECO:0000313" key="5">
    <source>
        <dbReference type="EMBL" id="PUE58420.1"/>
    </source>
</evidence>
<dbReference type="GO" id="GO:0003700">
    <property type="term" value="F:DNA-binding transcription factor activity"/>
    <property type="evidence" value="ECO:0007669"/>
    <property type="project" value="TreeGrafter"/>
</dbReference>
<gene>
    <name evidence="5" type="ORF">B9Z44_01675</name>
</gene>
<name>A0A315EKJ4_9BURK</name>
<accession>A0A315EKJ4</accession>
<reference evidence="5 6" key="1">
    <citation type="submission" date="2017-04" db="EMBL/GenBank/DDBJ databases">
        <title>Unexpected and diverse lifestyles within the genus Limnohabitans.</title>
        <authorList>
            <person name="Kasalicky V."/>
            <person name="Mehrshad M."/>
            <person name="Andrei S.-A."/>
            <person name="Salcher M."/>
            <person name="Kratochvilova H."/>
            <person name="Simek K."/>
            <person name="Ghai R."/>
        </authorList>
    </citation>
    <scope>NUCLEOTIDE SEQUENCE [LARGE SCALE GENOMIC DNA]</scope>
    <source>
        <strain evidence="5 6">MWH-C5</strain>
    </source>
</reference>
<comment type="caution">
    <text evidence="5">The sequence shown here is derived from an EMBL/GenBank/DDBJ whole genome shotgun (WGS) entry which is preliminary data.</text>
</comment>
<dbReference type="PANTHER" id="PTHR30136">
    <property type="entry name" value="HELIX-TURN-HELIX TRANSCRIPTIONAL REGULATOR, ICLR FAMILY"/>
    <property type="match status" value="1"/>
</dbReference>
<protein>
    <recommendedName>
        <fullName evidence="4">IclR-ED domain-containing protein</fullName>
    </recommendedName>
</protein>
<evidence type="ECO:0000259" key="4">
    <source>
        <dbReference type="PROSITE" id="PS51078"/>
    </source>
</evidence>
<dbReference type="InterPro" id="IPR036390">
    <property type="entry name" value="WH_DNA-bd_sf"/>
</dbReference>
<keyword evidence="3" id="KW-0804">Transcription</keyword>
<feature type="domain" description="IclR-ED" evidence="4">
    <location>
        <begin position="75"/>
        <end position="257"/>
    </location>
</feature>
<evidence type="ECO:0000313" key="6">
    <source>
        <dbReference type="Proteomes" id="UP000251341"/>
    </source>
</evidence>
<keyword evidence="2" id="KW-0238">DNA-binding</keyword>
<dbReference type="SMART" id="SM00346">
    <property type="entry name" value="HTH_ICLR"/>
    <property type="match status" value="1"/>
</dbReference>
<dbReference type="PROSITE" id="PS51078">
    <property type="entry name" value="ICLR_ED"/>
    <property type="match status" value="1"/>
</dbReference>
<keyword evidence="1" id="KW-0805">Transcription regulation</keyword>
<dbReference type="SUPFAM" id="SSF55781">
    <property type="entry name" value="GAF domain-like"/>
    <property type="match status" value="1"/>
</dbReference>
<dbReference type="InterPro" id="IPR029016">
    <property type="entry name" value="GAF-like_dom_sf"/>
</dbReference>
<evidence type="ECO:0000256" key="3">
    <source>
        <dbReference type="ARBA" id="ARBA00023163"/>
    </source>
</evidence>
<dbReference type="GO" id="GO:0003677">
    <property type="term" value="F:DNA binding"/>
    <property type="evidence" value="ECO:0007669"/>
    <property type="project" value="UniProtKB-KW"/>
</dbReference>
<dbReference type="EMBL" id="NESP01000001">
    <property type="protein sequence ID" value="PUE58420.1"/>
    <property type="molecule type" value="Genomic_DNA"/>
</dbReference>
<evidence type="ECO:0000256" key="2">
    <source>
        <dbReference type="ARBA" id="ARBA00023125"/>
    </source>
</evidence>
<evidence type="ECO:0000256" key="1">
    <source>
        <dbReference type="ARBA" id="ARBA00023015"/>
    </source>
</evidence>
<dbReference type="SUPFAM" id="SSF46785">
    <property type="entry name" value="Winged helix' DNA-binding domain"/>
    <property type="match status" value="1"/>
</dbReference>
<dbReference type="InterPro" id="IPR005471">
    <property type="entry name" value="Tscrpt_reg_IclR_N"/>
</dbReference>
<dbReference type="InterPro" id="IPR036388">
    <property type="entry name" value="WH-like_DNA-bd_sf"/>
</dbReference>
<dbReference type="RefSeq" id="WP_108401533.1">
    <property type="nucleotide sequence ID" value="NZ_NESP01000001.1"/>
</dbReference>
<organism evidence="5 6">
    <name type="scientific">Limnohabitans curvus</name>
    <dbReference type="NCBI Taxonomy" id="323423"/>
    <lineage>
        <taxon>Bacteria</taxon>
        <taxon>Pseudomonadati</taxon>
        <taxon>Pseudomonadota</taxon>
        <taxon>Betaproteobacteria</taxon>
        <taxon>Burkholderiales</taxon>
        <taxon>Comamonadaceae</taxon>
        <taxon>Limnohabitans</taxon>
    </lineage>
</organism>